<reference evidence="4 5" key="1">
    <citation type="submission" date="2023-07" db="EMBL/GenBank/DDBJ databases">
        <title>Sequencing the genomes of 1000 actinobacteria strains.</title>
        <authorList>
            <person name="Klenk H.-P."/>
        </authorList>
    </citation>
    <scope>NUCLEOTIDE SEQUENCE [LARGE SCALE GENOMIC DNA]</scope>
    <source>
        <strain evidence="4 5">DSM 45554</strain>
    </source>
</reference>
<feature type="compositionally biased region" description="Basic and acidic residues" evidence="1">
    <location>
        <begin position="203"/>
        <end position="214"/>
    </location>
</feature>
<dbReference type="Proteomes" id="UP001183585">
    <property type="component" value="Unassembled WGS sequence"/>
</dbReference>
<evidence type="ECO:0000313" key="5">
    <source>
        <dbReference type="Proteomes" id="UP001183585"/>
    </source>
</evidence>
<comment type="caution">
    <text evidence="4">The sequence shown here is derived from an EMBL/GenBank/DDBJ whole genome shotgun (WGS) entry which is preliminary data.</text>
</comment>
<dbReference type="EMBL" id="JAVDYE010000001">
    <property type="protein sequence ID" value="MDR7383633.1"/>
    <property type="molecule type" value="Genomic_DNA"/>
</dbReference>
<feature type="transmembrane region" description="Helical" evidence="2">
    <location>
        <begin position="22"/>
        <end position="43"/>
    </location>
</feature>
<proteinExistence type="predicted"/>
<protein>
    <recommendedName>
        <fullName evidence="3">LytR/CpsA/Psr regulator C-terminal domain-containing protein</fullName>
    </recommendedName>
</protein>
<evidence type="ECO:0000256" key="1">
    <source>
        <dbReference type="SAM" id="MobiDB-lite"/>
    </source>
</evidence>
<keyword evidence="2" id="KW-0812">Transmembrane</keyword>
<gene>
    <name evidence="4" type="ORF">J2S48_003148</name>
</gene>
<keyword evidence="2" id="KW-0472">Membrane</keyword>
<keyword evidence="5" id="KW-1185">Reference proteome</keyword>
<evidence type="ECO:0000313" key="4">
    <source>
        <dbReference type="EMBL" id="MDR7383633.1"/>
    </source>
</evidence>
<name>A0ABU2CQL9_9MICO</name>
<dbReference type="InterPro" id="IPR027381">
    <property type="entry name" value="LytR/CpsA/Psr_C"/>
</dbReference>
<feature type="region of interest" description="Disordered" evidence="1">
    <location>
        <begin position="191"/>
        <end position="223"/>
    </location>
</feature>
<accession>A0ABU2CQL9</accession>
<evidence type="ECO:0000259" key="3">
    <source>
        <dbReference type="Pfam" id="PF13399"/>
    </source>
</evidence>
<dbReference type="RefSeq" id="WP_274994824.1">
    <property type="nucleotide sequence ID" value="NZ_JAJQQP010000008.1"/>
</dbReference>
<dbReference type="Pfam" id="PF13399">
    <property type="entry name" value="LytR_C"/>
    <property type="match status" value="1"/>
</dbReference>
<sequence length="223" mass="24274">MTSPGYDQARVERRRREHERQAVVFGVLIAFLAVCGIFALAVYSGAISSPFDRPFTTVGVSEQKSYPVPCLPAVKGQPDGALPTAYTDTRVRLLNASGEQGLASAHETVLADRGFVIEGTPGNVPMLLQESELRFGTKGIVQAYTLAAQFPKMRMVLDDRRDRVIDLLIGENFDPPLGVEDVELAADQPLRNAEGCVPADEITPEKRIKPAKEGEPDEVQPAK</sequence>
<keyword evidence="2" id="KW-1133">Transmembrane helix</keyword>
<feature type="domain" description="LytR/CpsA/Psr regulator C-terminal" evidence="3">
    <location>
        <begin position="88"/>
        <end position="173"/>
    </location>
</feature>
<evidence type="ECO:0000256" key="2">
    <source>
        <dbReference type="SAM" id="Phobius"/>
    </source>
</evidence>
<organism evidence="4 5">
    <name type="scientific">Promicromonospora iranensis</name>
    <dbReference type="NCBI Taxonomy" id="1105144"/>
    <lineage>
        <taxon>Bacteria</taxon>
        <taxon>Bacillati</taxon>
        <taxon>Actinomycetota</taxon>
        <taxon>Actinomycetes</taxon>
        <taxon>Micrococcales</taxon>
        <taxon>Promicromonosporaceae</taxon>
        <taxon>Promicromonospora</taxon>
    </lineage>
</organism>